<protein>
    <recommendedName>
        <fullName evidence="2">Tesmin/TSO1-like CXC domain-containing protein</fullName>
    </recommendedName>
</protein>
<accession>V5GVC1</accession>
<dbReference type="AlphaFoldDB" id="V5GVC1"/>
<sequence>MRLMQNQVIARNGCKLISSIYKCTNDKLSLDDLRFQQYKVLTAKSTFKLEKLPPTVGAATQHSYRAYFQLQTWLGNKITATKWGWKEVIANNSKILMPRFTEVSVVPEDLIKTISCSCETSCDGNRCGCRKHGLRCTDVCTKCHGSDNCLNVDKISENFSDSKDISHEIEKPSLCLSPENQLTEELSDIEETFEDQEKPSLMKDRTVKIKRKSCQKDQDSPSILLGIKKRNFFLI</sequence>
<dbReference type="EMBL" id="GALX01004283">
    <property type="protein sequence ID" value="JAB64183.1"/>
    <property type="molecule type" value="Transcribed_RNA"/>
</dbReference>
<proteinExistence type="predicted"/>
<organism evidence="1">
    <name type="scientific">Anoplophora glabripennis</name>
    <name type="common">Asian longhorn beetle</name>
    <name type="synonym">Anoplophora nobilis</name>
    <dbReference type="NCBI Taxonomy" id="217634"/>
    <lineage>
        <taxon>Eukaryota</taxon>
        <taxon>Metazoa</taxon>
        <taxon>Ecdysozoa</taxon>
        <taxon>Arthropoda</taxon>
        <taxon>Hexapoda</taxon>
        <taxon>Insecta</taxon>
        <taxon>Pterygota</taxon>
        <taxon>Neoptera</taxon>
        <taxon>Endopterygota</taxon>
        <taxon>Coleoptera</taxon>
        <taxon>Polyphaga</taxon>
        <taxon>Cucujiformia</taxon>
        <taxon>Chrysomeloidea</taxon>
        <taxon>Cerambycidae</taxon>
        <taxon>Lamiinae</taxon>
        <taxon>Lamiini</taxon>
        <taxon>Anoplophora</taxon>
    </lineage>
</organism>
<reference evidence="1" key="1">
    <citation type="submission" date="2013-07" db="EMBL/GenBank/DDBJ databases">
        <title>Midgut Transcriptome Profiling of Anoplphora glabripennis, a Lignocellulose Degrading, Wood-Boring Cerambycid.</title>
        <authorList>
            <person name="Scully E.D."/>
            <person name="Hoover K."/>
            <person name="Carlson J.E."/>
            <person name="Tien M."/>
            <person name="Geib S.M."/>
        </authorList>
    </citation>
    <scope>NUCLEOTIDE SEQUENCE</scope>
</reference>
<evidence type="ECO:0008006" key="2">
    <source>
        <dbReference type="Google" id="ProtNLM"/>
    </source>
</evidence>
<evidence type="ECO:0000313" key="1">
    <source>
        <dbReference type="EMBL" id="JAB64183.1"/>
    </source>
</evidence>
<name>V5GVC1_ANOGL</name>